<evidence type="ECO:0000313" key="1">
    <source>
        <dbReference type="EMBL" id="QQN58153.1"/>
    </source>
</evidence>
<dbReference type="KEGG" id="egm:AYC65_06545"/>
<protein>
    <recommendedName>
        <fullName evidence="3">CD-NTase associated protein 4-like DNA endonuclease domain-containing protein</fullName>
    </recommendedName>
</protein>
<name>A0A7T7ZX99_9FLAO</name>
<organism evidence="1 2">
    <name type="scientific">Elizabethkingia bruuniana</name>
    <dbReference type="NCBI Taxonomy" id="1756149"/>
    <lineage>
        <taxon>Bacteria</taxon>
        <taxon>Pseudomonadati</taxon>
        <taxon>Bacteroidota</taxon>
        <taxon>Flavobacteriia</taxon>
        <taxon>Flavobacteriales</taxon>
        <taxon>Weeksellaceae</taxon>
        <taxon>Elizabethkingia</taxon>
    </lineage>
</organism>
<dbReference type="Proteomes" id="UP000595426">
    <property type="component" value="Chromosome"/>
</dbReference>
<dbReference type="GeneID" id="93132553"/>
<proteinExistence type="predicted"/>
<dbReference type="EMBL" id="CP067018">
    <property type="protein sequence ID" value="QQN58153.1"/>
    <property type="molecule type" value="Genomic_DNA"/>
</dbReference>
<sequence>MGEKKIDSNSGVQASVGFDFQRNSCIYIFLEKYSALKDQNYFIMLEHYDDIVFGILNEKSELAEITTYQAKKSSTNWTTNKLYEIIQKICNSGVELLKDELKKSPSYSQLHHFITNNTISLDYKCSTSKKTERFYVNETNESVKYTALPVDCQTNLKKGNTNITFDKDQLDQFSNLNFSFIDIGRNTKSQLELLSGKFKTVFGKLILDHDAARDTFIFNLKGIESTYNKGDQPKLKDVSKRLESSKINEILNILTTKNLALEMCRKKADKIYDELGINVVDALNFELDFENSLDHFKDLKQGEHQKIIKYIESKKPTFASYTNDVNCIKYLHDDFLKYNSSVLSPTQLKAAIAAGYYQILLQK</sequence>
<keyword evidence="2" id="KW-1185">Reference proteome</keyword>
<dbReference type="RefSeq" id="WP_059333774.1">
    <property type="nucleotide sequence ID" value="NZ_CBCSDR010000001.1"/>
</dbReference>
<evidence type="ECO:0000313" key="2">
    <source>
        <dbReference type="Proteomes" id="UP000595426"/>
    </source>
</evidence>
<dbReference type="OrthoDB" id="982578at2"/>
<dbReference type="AlphaFoldDB" id="A0A7T7ZX99"/>
<evidence type="ECO:0008006" key="3">
    <source>
        <dbReference type="Google" id="ProtNLM"/>
    </source>
</evidence>
<reference evidence="1 2" key="1">
    <citation type="submission" date="2020-12" db="EMBL/GenBank/DDBJ databases">
        <title>FDA dAtabase for Regulatory Grade micrObial Sequences (FDA-ARGOS): Supporting development and validation of Infectious Disease Dx tests.</title>
        <authorList>
            <person name="Kerrigan L."/>
            <person name="Long C."/>
            <person name="Tallon L."/>
            <person name="Sadzewicz L."/>
            <person name="Zhao X."/>
            <person name="Boylan J."/>
            <person name="Ott S."/>
            <person name="Bowen H."/>
            <person name="Vavikolanu K."/>
            <person name="Mehta A."/>
            <person name="Aluvathingal J."/>
            <person name="Nadendla S."/>
            <person name="Yan Y."/>
            <person name="Sichtig H."/>
        </authorList>
    </citation>
    <scope>NUCLEOTIDE SEQUENCE [LARGE SCALE GENOMIC DNA]</scope>
    <source>
        <strain evidence="1 2">FDAARGOS_1031</strain>
    </source>
</reference>
<gene>
    <name evidence="1" type="ORF">I6H88_17235</name>
</gene>
<accession>A0A7T7ZX99</accession>